<organism evidence="1 2">
    <name type="scientific">Candidatus Ornithocaccomicrobium faecavium</name>
    <dbReference type="NCBI Taxonomy" id="2840890"/>
    <lineage>
        <taxon>Bacteria</taxon>
        <taxon>Bacillati</taxon>
        <taxon>Bacillota</taxon>
        <taxon>Clostridia</taxon>
        <taxon>Candidatus Ornithocaccomicrobium</taxon>
    </lineage>
</organism>
<evidence type="ECO:0000313" key="2">
    <source>
        <dbReference type="Proteomes" id="UP000886884"/>
    </source>
</evidence>
<gene>
    <name evidence="1" type="ORF">IAA64_10655</name>
</gene>
<protein>
    <submittedName>
        <fullName evidence="1">ABC transporter substrate-binding protein</fullName>
    </submittedName>
</protein>
<proteinExistence type="predicted"/>
<dbReference type="InterPro" id="IPR045706">
    <property type="entry name" value="DUF6062"/>
</dbReference>
<comment type="caution">
    <text evidence="1">The sequence shown here is derived from an EMBL/GenBank/DDBJ whole genome shotgun (WGS) entry which is preliminary data.</text>
</comment>
<sequence>MREHLDTMPIWEAYRAGCECPLCEIRQKNEAMYIDNFLGASVMEPDTRVEVNQKGFCQRHFAQMFVASNRLGLALMTHTYMKETMARLQKSETAPQKGGLFRRNAPAPKNDGQAAVESCILCERLDHTMERYVYTLLYMYEHEKAFREAFAASKGLCLPHYFQVMQDAPRHLSGKTLEEFSQTAMRVERENLARVEKDLEWFTLKFDYRNKDKPWGNSQDAVERAINKLRGKCVGDD</sequence>
<reference evidence="1" key="1">
    <citation type="submission" date="2020-10" db="EMBL/GenBank/DDBJ databases">
        <authorList>
            <person name="Gilroy R."/>
        </authorList>
    </citation>
    <scope>NUCLEOTIDE SEQUENCE</scope>
    <source>
        <strain evidence="1">CHK183-6373</strain>
    </source>
</reference>
<name>A0A9D1P8I5_9FIRM</name>
<reference evidence="1" key="2">
    <citation type="journal article" date="2021" name="PeerJ">
        <title>Extensive microbial diversity within the chicken gut microbiome revealed by metagenomics and culture.</title>
        <authorList>
            <person name="Gilroy R."/>
            <person name="Ravi A."/>
            <person name="Getino M."/>
            <person name="Pursley I."/>
            <person name="Horton D.L."/>
            <person name="Alikhan N.F."/>
            <person name="Baker D."/>
            <person name="Gharbi K."/>
            <person name="Hall N."/>
            <person name="Watson M."/>
            <person name="Adriaenssens E.M."/>
            <person name="Foster-Nyarko E."/>
            <person name="Jarju S."/>
            <person name="Secka A."/>
            <person name="Antonio M."/>
            <person name="Oren A."/>
            <person name="Chaudhuri R.R."/>
            <person name="La Ragione R."/>
            <person name="Hildebrand F."/>
            <person name="Pallen M.J."/>
        </authorList>
    </citation>
    <scope>NUCLEOTIDE SEQUENCE</scope>
    <source>
        <strain evidence="1">CHK183-6373</strain>
    </source>
</reference>
<accession>A0A9D1P8I5</accession>
<dbReference type="Pfam" id="PF19538">
    <property type="entry name" value="DUF6062"/>
    <property type="match status" value="1"/>
</dbReference>
<dbReference type="EMBL" id="DVOT01000193">
    <property type="protein sequence ID" value="HIV28424.1"/>
    <property type="molecule type" value="Genomic_DNA"/>
</dbReference>
<dbReference type="Proteomes" id="UP000886884">
    <property type="component" value="Unassembled WGS sequence"/>
</dbReference>
<evidence type="ECO:0000313" key="1">
    <source>
        <dbReference type="EMBL" id="HIV28424.1"/>
    </source>
</evidence>
<dbReference type="AlphaFoldDB" id="A0A9D1P8I5"/>